<dbReference type="PANTHER" id="PTHR38772">
    <property type="match status" value="1"/>
</dbReference>
<dbReference type="RefSeq" id="WP_012486689.1">
    <property type="nucleotide sequence ID" value="NC_010995.1"/>
</dbReference>
<protein>
    <submittedName>
        <fullName evidence="4">Nucleoid-associated protein NdpA superfamily</fullName>
    </submittedName>
</protein>
<dbReference type="KEGG" id="cja:CJA_1041"/>
<reference evidence="4 5" key="1">
    <citation type="journal article" date="2008" name="J. Bacteriol.">
        <title>Insights into plant cell wall degradation from the genome sequence of the soil bacterium Cellvibrio japonicus.</title>
        <authorList>
            <person name="Deboy R.T."/>
            <person name="Mongodin E.F."/>
            <person name="Fouts D.E."/>
            <person name="Tailford L.E."/>
            <person name="Khouri H."/>
            <person name="Emerson J.B."/>
            <person name="Mohamoud Y."/>
            <person name="Watkins K."/>
            <person name="Henrissat B."/>
            <person name="Gilbert H.J."/>
            <person name="Nelson K.E."/>
        </authorList>
    </citation>
    <scope>NUCLEOTIDE SEQUENCE [LARGE SCALE GENOMIC DNA]</scope>
    <source>
        <strain evidence="4 5">Ueda107</strain>
    </source>
</reference>
<evidence type="ECO:0000256" key="3">
    <source>
        <dbReference type="ARBA" id="ARBA00022490"/>
    </source>
</evidence>
<evidence type="ECO:0000256" key="2">
    <source>
        <dbReference type="ARBA" id="ARBA00009035"/>
    </source>
</evidence>
<accession>B3PB69</accession>
<dbReference type="EMBL" id="CP000934">
    <property type="protein sequence ID" value="ACE85608.1"/>
    <property type="molecule type" value="Genomic_DNA"/>
</dbReference>
<dbReference type="STRING" id="498211.CJA_1041"/>
<organism evidence="4 5">
    <name type="scientific">Cellvibrio japonicus (strain Ueda107)</name>
    <name type="common">Pseudomonas fluorescens subsp. cellulosa</name>
    <dbReference type="NCBI Taxonomy" id="498211"/>
    <lineage>
        <taxon>Bacteria</taxon>
        <taxon>Pseudomonadati</taxon>
        <taxon>Pseudomonadota</taxon>
        <taxon>Gammaproteobacteria</taxon>
        <taxon>Cellvibrionales</taxon>
        <taxon>Cellvibrionaceae</taxon>
        <taxon>Cellvibrio</taxon>
    </lineage>
</organism>
<dbReference type="eggNOG" id="COG3081">
    <property type="taxonomic scope" value="Bacteria"/>
</dbReference>
<dbReference type="InterPro" id="IPR007358">
    <property type="entry name" value="Nucleoid_associated_NdpA"/>
</dbReference>
<keyword evidence="3" id="KW-0963">Cytoplasm</keyword>
<comment type="subcellular location">
    <subcellularLocation>
        <location evidence="1">Cytoplasm</location>
        <location evidence="1">Nucleoid</location>
    </subcellularLocation>
</comment>
<dbReference type="GO" id="GO:0003727">
    <property type="term" value="F:single-stranded RNA binding"/>
    <property type="evidence" value="ECO:0007669"/>
    <property type="project" value="TreeGrafter"/>
</dbReference>
<gene>
    <name evidence="4" type="primary">ndpA</name>
    <name evidence="4" type="ordered locus">CJA_1041</name>
</gene>
<proteinExistence type="inferred from homology"/>
<comment type="similarity">
    <text evidence="2">Belongs to the YejK family.</text>
</comment>
<dbReference type="HOGENOM" id="CLU_063050_1_0_6"/>
<dbReference type="GO" id="GO:0003690">
    <property type="term" value="F:double-stranded DNA binding"/>
    <property type="evidence" value="ECO:0007669"/>
    <property type="project" value="TreeGrafter"/>
</dbReference>
<dbReference type="OrthoDB" id="9131762at2"/>
<evidence type="ECO:0000313" key="5">
    <source>
        <dbReference type="Proteomes" id="UP000001036"/>
    </source>
</evidence>
<dbReference type="GO" id="GO:0043590">
    <property type="term" value="C:bacterial nucleoid"/>
    <property type="evidence" value="ECO:0007669"/>
    <property type="project" value="TreeGrafter"/>
</dbReference>
<name>B3PB69_CELJU</name>
<dbReference type="PANTHER" id="PTHR38772:SF1">
    <property type="entry name" value="NUCLEOID-ASSOCIATED PROTEIN YEJK"/>
    <property type="match status" value="1"/>
</dbReference>
<keyword evidence="5" id="KW-1185">Reference proteome</keyword>
<evidence type="ECO:0000256" key="1">
    <source>
        <dbReference type="ARBA" id="ARBA00004453"/>
    </source>
</evidence>
<dbReference type="Proteomes" id="UP000001036">
    <property type="component" value="Chromosome"/>
</dbReference>
<sequence length="342" mass="38742">MALTAIIAHRLYRHRPEDTVTTQARADLLPMNGKLEELAYALKTQFIRKGGKSYGRFSSDTGEFPFAAWLQDYRQGRLGFASFSQKNLQHFQQLLEAAPSLFDVFLFVIEEQIEAGQYLYLFVVEHESGLYLDADLQLTDSVYLDTANLNLAAKINCADWDAGNSATYLTLMRSRSDKDFADAFGALTGFSDKYDVKTETKEFLEVVENFTQTLDEPVARLTRTRVADYCLEQNKAGKPVAINELAHTLATETKGYEPETFERFVATQKPEIKAEFIPHAGQVRSYVRLSGRTDSLSMSFASDCLGRDIEYDPERDLLMIKSIPTALKKQLLAHLKQHRQDS</sequence>
<dbReference type="Pfam" id="PF04245">
    <property type="entry name" value="NA37"/>
    <property type="match status" value="1"/>
</dbReference>
<dbReference type="AlphaFoldDB" id="B3PB69"/>
<evidence type="ECO:0000313" key="4">
    <source>
        <dbReference type="EMBL" id="ACE85608.1"/>
    </source>
</evidence>